<evidence type="ECO:0000313" key="2">
    <source>
        <dbReference type="Proteomes" id="UP000525298"/>
    </source>
</evidence>
<proteinExistence type="predicted"/>
<sequence>MPRGGKNPYLPEDKKRKKINLTVDPLTVEWLKEQVKTQRIGQGRIVDDLVDKNRNL</sequence>
<gene>
    <name evidence="1" type="ORF">HNR65_003615</name>
</gene>
<dbReference type="Proteomes" id="UP000525298">
    <property type="component" value="Unassembled WGS sequence"/>
</dbReference>
<reference evidence="1 2" key="1">
    <citation type="submission" date="2020-07" db="EMBL/GenBank/DDBJ databases">
        <title>Genomic Encyclopedia of Type Strains, Phase IV (KMG-IV): sequencing the most valuable type-strain genomes for metagenomic binning, comparative biology and taxonomic classification.</title>
        <authorList>
            <person name="Goeker M."/>
        </authorList>
    </citation>
    <scope>NUCLEOTIDE SEQUENCE [LARGE SCALE GENOMIC DNA]</scope>
    <source>
        <strain evidence="1 2">DSM 17721</strain>
    </source>
</reference>
<dbReference type="AlphaFoldDB" id="A0A7W0CCJ4"/>
<accession>A0A7W0CCJ4</accession>
<name>A0A7W0CCJ4_9BACT</name>
<dbReference type="EMBL" id="JACDUS010000022">
    <property type="protein sequence ID" value="MBA2883253.1"/>
    <property type="molecule type" value="Genomic_DNA"/>
</dbReference>
<keyword evidence="2" id="KW-1185">Reference proteome</keyword>
<comment type="caution">
    <text evidence="1">The sequence shown here is derived from an EMBL/GenBank/DDBJ whole genome shotgun (WGS) entry which is preliminary data.</text>
</comment>
<organism evidence="1 2">
    <name type="scientific">Desulfosalsimonas propionicica</name>
    <dbReference type="NCBI Taxonomy" id="332175"/>
    <lineage>
        <taxon>Bacteria</taxon>
        <taxon>Pseudomonadati</taxon>
        <taxon>Thermodesulfobacteriota</taxon>
        <taxon>Desulfobacteria</taxon>
        <taxon>Desulfobacterales</taxon>
        <taxon>Desulfosalsimonadaceae</taxon>
        <taxon>Desulfosalsimonas</taxon>
    </lineage>
</organism>
<dbReference type="RefSeq" id="WP_181552856.1">
    <property type="nucleotide sequence ID" value="NZ_JACDUS010000022.1"/>
</dbReference>
<protein>
    <submittedName>
        <fullName evidence="1">Uncharacterized protein</fullName>
    </submittedName>
</protein>
<evidence type="ECO:0000313" key="1">
    <source>
        <dbReference type="EMBL" id="MBA2883253.1"/>
    </source>
</evidence>